<dbReference type="SUPFAM" id="SSF102405">
    <property type="entry name" value="MCP/YpsA-like"/>
    <property type="match status" value="1"/>
</dbReference>
<dbReference type="PANTHER" id="PTHR43022:SF1">
    <property type="entry name" value="PROTEIN SMF"/>
    <property type="match status" value="1"/>
</dbReference>
<dbReference type="Gene3D" id="3.40.50.450">
    <property type="match status" value="1"/>
</dbReference>
<sequence length="298" mass="33243">MERIPPVYLDQLHQKQQRLSWMHAVLVQSKKIGIGSAKANDDLRKALMQAGSLENIYNDHFSMIPVDEEVARKVFEKIQKFDASFDVVTCLDEQYPHVLRDFSGTPPIVYYQGDLELASVAKTIGFVGTRELYDESHRDHGRRVIRRLASSGFEVVVSGLAEGSDTLGHETAIQNGGRTIAVLGTPLNMHYPKSNARLQDEIAVHHLVVTEYPIGIGSFGSYFANRNRTTVALSSGGIVVARAGDKSGTQHAIRICLEQSKPLYVLENNLHEPSYTWILKNKDRIKLIRENFDAGASI</sequence>
<organism evidence="3 4">
    <name type="scientific">Pseudomonas syringae pv. aptata</name>
    <dbReference type="NCBI Taxonomy" id="83167"/>
    <lineage>
        <taxon>Bacteria</taxon>
        <taxon>Pseudomonadati</taxon>
        <taxon>Pseudomonadota</taxon>
        <taxon>Gammaproteobacteria</taxon>
        <taxon>Pseudomonadales</taxon>
        <taxon>Pseudomonadaceae</taxon>
        <taxon>Pseudomonas</taxon>
        <taxon>Pseudomonas syringae</taxon>
    </lineage>
</organism>
<dbReference type="InterPro" id="IPR057666">
    <property type="entry name" value="DrpA_SLOG"/>
</dbReference>
<accession>A0A3M5WKS7</accession>
<reference evidence="3 4" key="1">
    <citation type="submission" date="2018-08" db="EMBL/GenBank/DDBJ databases">
        <title>Recombination of ecologically and evolutionarily significant loci maintains genetic cohesion in the Pseudomonas syringae species complex.</title>
        <authorList>
            <person name="Dillon M."/>
            <person name="Thakur S."/>
            <person name="Almeida R.N.D."/>
            <person name="Weir B.S."/>
            <person name="Guttman D.S."/>
        </authorList>
    </citation>
    <scope>NUCLEOTIDE SEQUENCE [LARGE SCALE GENOMIC DNA]</scope>
    <source>
        <strain evidence="3 4">ICMP 11935</strain>
    </source>
</reference>
<evidence type="ECO:0000313" key="4">
    <source>
        <dbReference type="Proteomes" id="UP000274315"/>
    </source>
</evidence>
<dbReference type="Proteomes" id="UP000274315">
    <property type="component" value="Unassembled WGS sequence"/>
</dbReference>
<gene>
    <name evidence="3" type="ORF">ALP24_102926</name>
</gene>
<evidence type="ECO:0000259" key="2">
    <source>
        <dbReference type="Pfam" id="PF02481"/>
    </source>
</evidence>
<comment type="caution">
    <text evidence="3">The sequence shown here is derived from an EMBL/GenBank/DDBJ whole genome shotgun (WGS) entry which is preliminary data.</text>
</comment>
<dbReference type="GO" id="GO:0009294">
    <property type="term" value="P:DNA-mediated transformation"/>
    <property type="evidence" value="ECO:0007669"/>
    <property type="project" value="InterPro"/>
</dbReference>
<dbReference type="AlphaFoldDB" id="A0A3M5WKS7"/>
<dbReference type="EMBL" id="RBUF01000512">
    <property type="protein sequence ID" value="RMU71092.1"/>
    <property type="molecule type" value="Genomic_DNA"/>
</dbReference>
<feature type="domain" description="Smf/DprA SLOG" evidence="2">
    <location>
        <begin position="87"/>
        <end position="273"/>
    </location>
</feature>
<protein>
    <recommendedName>
        <fullName evidence="2">Smf/DprA SLOG domain-containing protein</fullName>
    </recommendedName>
</protein>
<evidence type="ECO:0000313" key="3">
    <source>
        <dbReference type="EMBL" id="RMU71092.1"/>
    </source>
</evidence>
<dbReference type="InterPro" id="IPR003488">
    <property type="entry name" value="DprA"/>
</dbReference>
<name>A0A3M5WKS7_PSEAP</name>
<dbReference type="Pfam" id="PF02481">
    <property type="entry name" value="DNA_processg_A"/>
    <property type="match status" value="1"/>
</dbReference>
<comment type="similarity">
    <text evidence="1">Belongs to the DprA/Smf family.</text>
</comment>
<proteinExistence type="inferred from homology"/>
<evidence type="ECO:0000256" key="1">
    <source>
        <dbReference type="ARBA" id="ARBA00006525"/>
    </source>
</evidence>
<dbReference type="PANTHER" id="PTHR43022">
    <property type="entry name" value="PROTEIN SMF"/>
    <property type="match status" value="1"/>
</dbReference>